<evidence type="ECO:0000256" key="2">
    <source>
        <dbReference type="ARBA" id="ARBA00022692"/>
    </source>
</evidence>
<feature type="transmembrane region" description="Helical" evidence="5">
    <location>
        <begin position="121"/>
        <end position="141"/>
    </location>
</feature>
<feature type="transmembrane region" description="Helical" evidence="5">
    <location>
        <begin position="97"/>
        <end position="115"/>
    </location>
</feature>
<dbReference type="GO" id="GO:0016020">
    <property type="term" value="C:membrane"/>
    <property type="evidence" value="ECO:0007669"/>
    <property type="project" value="UniProtKB-SubCell"/>
</dbReference>
<comment type="subcellular location">
    <subcellularLocation>
        <location evidence="1">Membrane</location>
        <topology evidence="1">Multi-pass membrane protein</topology>
    </subcellularLocation>
</comment>
<reference evidence="7 8" key="1">
    <citation type="submission" date="2024-06" db="EMBL/GenBank/DDBJ databases">
        <title>A chromosome-level genome assembly of beet webworm, Loxostege sticticalis.</title>
        <authorList>
            <person name="Zhang Y."/>
        </authorList>
    </citation>
    <scope>NUCLEOTIDE SEQUENCE [LARGE SCALE GENOMIC DNA]</scope>
    <source>
        <strain evidence="7">AQ028</strain>
        <tissue evidence="7">Male pupae</tissue>
    </source>
</reference>
<dbReference type="PROSITE" id="PS50850">
    <property type="entry name" value="MFS"/>
    <property type="match status" value="1"/>
</dbReference>
<keyword evidence="4 5" id="KW-0472">Membrane</keyword>
<feature type="transmembrane region" description="Helical" evidence="5">
    <location>
        <begin position="372"/>
        <end position="395"/>
    </location>
</feature>
<dbReference type="InterPro" id="IPR050549">
    <property type="entry name" value="MFS_Trehalose_Transporter"/>
</dbReference>
<evidence type="ECO:0000313" key="8">
    <source>
        <dbReference type="Proteomes" id="UP001549921"/>
    </source>
</evidence>
<dbReference type="PANTHER" id="PTHR48021">
    <property type="match status" value="1"/>
</dbReference>
<dbReference type="PANTHER" id="PTHR48021:SF1">
    <property type="entry name" value="GH07001P-RELATED"/>
    <property type="match status" value="1"/>
</dbReference>
<gene>
    <name evidence="7" type="ORF">ABMA28_001827</name>
</gene>
<keyword evidence="2 5" id="KW-0812">Transmembrane</keyword>
<feature type="transmembrane region" description="Helical" evidence="5">
    <location>
        <begin position="275"/>
        <end position="296"/>
    </location>
</feature>
<accession>A0ABD0T319</accession>
<feature type="transmembrane region" description="Helical" evidence="5">
    <location>
        <begin position="407"/>
        <end position="424"/>
    </location>
</feature>
<dbReference type="InterPro" id="IPR036259">
    <property type="entry name" value="MFS_trans_sf"/>
</dbReference>
<comment type="caution">
    <text evidence="7">The sequence shown here is derived from an EMBL/GenBank/DDBJ whole genome shotgun (WGS) entry which is preliminary data.</text>
</comment>
<dbReference type="InterPro" id="IPR005828">
    <property type="entry name" value="MFS_sugar_transport-like"/>
</dbReference>
<feature type="transmembrane region" description="Helical" evidence="5">
    <location>
        <begin position="339"/>
        <end position="360"/>
    </location>
</feature>
<feature type="domain" description="Major facilitator superfamily (MFS) profile" evidence="6">
    <location>
        <begin position="26"/>
        <end position="462"/>
    </location>
</feature>
<evidence type="ECO:0000256" key="5">
    <source>
        <dbReference type="SAM" id="Phobius"/>
    </source>
</evidence>
<dbReference type="InterPro" id="IPR020846">
    <property type="entry name" value="MFS_dom"/>
</dbReference>
<feature type="transmembrane region" description="Helical" evidence="5">
    <location>
        <begin position="430"/>
        <end position="455"/>
    </location>
</feature>
<dbReference type="Proteomes" id="UP001549921">
    <property type="component" value="Unassembled WGS sequence"/>
</dbReference>
<evidence type="ECO:0000313" key="7">
    <source>
        <dbReference type="EMBL" id="KAL0832402.1"/>
    </source>
</evidence>
<evidence type="ECO:0000259" key="6">
    <source>
        <dbReference type="PROSITE" id="PS50850"/>
    </source>
</evidence>
<proteinExistence type="predicted"/>
<evidence type="ECO:0000256" key="3">
    <source>
        <dbReference type="ARBA" id="ARBA00022989"/>
    </source>
</evidence>
<dbReference type="Gene3D" id="1.20.1250.20">
    <property type="entry name" value="MFS general substrate transporter like domains"/>
    <property type="match status" value="1"/>
</dbReference>
<protein>
    <recommendedName>
        <fullName evidence="6">Major facilitator superfamily (MFS) profile domain-containing protein</fullName>
    </recommendedName>
</protein>
<dbReference type="EMBL" id="JBEDNZ010000011">
    <property type="protein sequence ID" value="KAL0832402.1"/>
    <property type="molecule type" value="Genomic_DNA"/>
</dbReference>
<evidence type="ECO:0000256" key="1">
    <source>
        <dbReference type="ARBA" id="ARBA00004141"/>
    </source>
</evidence>
<feature type="transmembrane region" description="Helical" evidence="5">
    <location>
        <begin position="66"/>
        <end position="90"/>
    </location>
</feature>
<keyword evidence="3 5" id="KW-1133">Transmembrane helix</keyword>
<dbReference type="AlphaFoldDB" id="A0ABD0T319"/>
<name>A0ABD0T319_LOXSC</name>
<evidence type="ECO:0000256" key="4">
    <source>
        <dbReference type="ARBA" id="ARBA00023136"/>
    </source>
</evidence>
<dbReference type="SUPFAM" id="SSF103473">
    <property type="entry name" value="MFS general substrate transporter"/>
    <property type="match status" value="1"/>
</dbReference>
<dbReference type="Pfam" id="PF00083">
    <property type="entry name" value="Sugar_tr"/>
    <property type="match status" value="1"/>
</dbReference>
<organism evidence="7 8">
    <name type="scientific">Loxostege sticticalis</name>
    <name type="common">Beet webworm moth</name>
    <dbReference type="NCBI Taxonomy" id="481309"/>
    <lineage>
        <taxon>Eukaryota</taxon>
        <taxon>Metazoa</taxon>
        <taxon>Ecdysozoa</taxon>
        <taxon>Arthropoda</taxon>
        <taxon>Hexapoda</taxon>
        <taxon>Insecta</taxon>
        <taxon>Pterygota</taxon>
        <taxon>Neoptera</taxon>
        <taxon>Endopterygota</taxon>
        <taxon>Lepidoptera</taxon>
        <taxon>Glossata</taxon>
        <taxon>Ditrysia</taxon>
        <taxon>Pyraloidea</taxon>
        <taxon>Crambidae</taxon>
        <taxon>Pyraustinae</taxon>
        <taxon>Loxostege</taxon>
    </lineage>
</organism>
<feature type="transmembrane region" description="Helical" evidence="5">
    <location>
        <begin position="153"/>
        <end position="174"/>
    </location>
</feature>
<feature type="transmembrane region" description="Helical" evidence="5">
    <location>
        <begin position="308"/>
        <end position="327"/>
    </location>
</feature>
<feature type="transmembrane region" description="Helical" evidence="5">
    <location>
        <begin position="24"/>
        <end position="46"/>
    </location>
</feature>
<sequence>METSYKSVNGNWKNKNYSPVSRQLAVCFTTWLSFFMFGMTLGTPTVTVPQLRREANSTSAVTSEMASWLTSICFSSASVWIIITTAIAHYFGRKKSVLLLSLSTFVASMILYFASTAVHVLISQFLHGITTASQLTILMMVITEYSSAKYRGIFLTLKSATFFWGIWTANAIGIFTHFKYIGLLGMTCSSYNFITSFFIPESPYWLAFKGRYDECAKAHRWLKGVSASTEKELEDLINSQQERHKSTKQKKTLQVILRNYVSLLRQPELYKPISISLLVFLAYHMSGKLVCAVYAIEILKKITNDESTAHIGVLVLDGFSVLGMYVGAYLSKIIKRRTLFLWSLTIGTLFLFSVSLYLHLVKLSVVSDNPYITILLLVGFSLAICCGPMILSTTISSELMPMKSRSFSICVFGTLCKILTGIILKTSPYIFKACGVHGTFLVFGIGSAVTSFLIYRFVPETKDKTLHEIATLFDSRRPIDSTEISPINKDLK</sequence>